<comment type="caution">
    <text evidence="5">The sequence shown here is derived from an EMBL/GenBank/DDBJ whole genome shotgun (WGS) entry which is preliminary data.</text>
</comment>
<accession>M3JF33</accession>
<dbReference type="OMA" id="HNRVWMK"/>
<dbReference type="PANTHER" id="PTHR11066:SF34">
    <property type="entry name" value="ACYL-COENZYME A THIOESTERASE 8"/>
    <property type="match status" value="1"/>
</dbReference>
<organism evidence="5 6">
    <name type="scientific">Candida maltosa (strain Xu316)</name>
    <name type="common">Yeast</name>
    <dbReference type="NCBI Taxonomy" id="1245528"/>
    <lineage>
        <taxon>Eukaryota</taxon>
        <taxon>Fungi</taxon>
        <taxon>Dikarya</taxon>
        <taxon>Ascomycota</taxon>
        <taxon>Saccharomycotina</taxon>
        <taxon>Pichiomycetes</taxon>
        <taxon>Debaryomycetaceae</taxon>
        <taxon>Candida/Lodderomyces clade</taxon>
        <taxon>Candida</taxon>
    </lineage>
</organism>
<keyword evidence="6" id="KW-1185">Reference proteome</keyword>
<dbReference type="InterPro" id="IPR049449">
    <property type="entry name" value="TesB_ACOT8-like_N"/>
</dbReference>
<protein>
    <submittedName>
        <fullName evidence="5">Acyl-CoA thioesterase Tes2p, putative</fullName>
    </submittedName>
</protein>
<dbReference type="Pfam" id="PF13622">
    <property type="entry name" value="4HBT_3"/>
    <property type="match status" value="1"/>
</dbReference>
<evidence type="ECO:0000313" key="5">
    <source>
        <dbReference type="EMBL" id="EMG50843.1"/>
    </source>
</evidence>
<keyword evidence="2" id="KW-0378">Hydrolase</keyword>
<feature type="domain" description="Acyl-CoA thioesterase-like C-terminal" evidence="4">
    <location>
        <begin position="223"/>
        <end position="315"/>
    </location>
</feature>
<dbReference type="CDD" id="cd03444">
    <property type="entry name" value="Thioesterase_II_repeat1"/>
    <property type="match status" value="1"/>
</dbReference>
<gene>
    <name evidence="5" type="ORF">G210_0406</name>
</gene>
<evidence type="ECO:0000313" key="6">
    <source>
        <dbReference type="Proteomes" id="UP000011777"/>
    </source>
</evidence>
<evidence type="ECO:0000259" key="4">
    <source>
        <dbReference type="Pfam" id="PF20789"/>
    </source>
</evidence>
<feature type="domain" description="Acyl-CoA thioesterase-like N-terminal HotDog" evidence="3">
    <location>
        <begin position="49"/>
        <end position="123"/>
    </location>
</feature>
<dbReference type="eggNOG" id="KOG3016">
    <property type="taxonomic scope" value="Eukaryota"/>
</dbReference>
<dbReference type="Proteomes" id="UP000011777">
    <property type="component" value="Unassembled WGS sequence"/>
</dbReference>
<dbReference type="GO" id="GO:0009062">
    <property type="term" value="P:fatty acid catabolic process"/>
    <property type="evidence" value="ECO:0007669"/>
    <property type="project" value="TreeGrafter"/>
</dbReference>
<dbReference type="InterPro" id="IPR042171">
    <property type="entry name" value="Acyl-CoA_hotdog"/>
</dbReference>
<dbReference type="InterPro" id="IPR049450">
    <property type="entry name" value="ACOT8-like_C"/>
</dbReference>
<dbReference type="SUPFAM" id="SSF54637">
    <property type="entry name" value="Thioesterase/thiol ester dehydrase-isomerase"/>
    <property type="match status" value="2"/>
</dbReference>
<evidence type="ECO:0000259" key="3">
    <source>
        <dbReference type="Pfam" id="PF13622"/>
    </source>
</evidence>
<dbReference type="GO" id="GO:0047617">
    <property type="term" value="F:fatty acyl-CoA hydrolase activity"/>
    <property type="evidence" value="ECO:0007669"/>
    <property type="project" value="InterPro"/>
</dbReference>
<dbReference type="STRING" id="1245528.M3JF33"/>
<comment type="similarity">
    <text evidence="1">Belongs to the C/M/P thioester hydrolase family.</text>
</comment>
<name>M3JF33_CANMX</name>
<dbReference type="InterPro" id="IPR029069">
    <property type="entry name" value="HotDog_dom_sf"/>
</dbReference>
<reference evidence="5 6" key="1">
    <citation type="submission" date="2013-02" db="EMBL/GenBank/DDBJ databases">
        <title>Genome sequence of Candida maltosa Xu316, a potential industrial strain for xylitol and ethanol production.</title>
        <authorList>
            <person name="Yu J."/>
            <person name="Wang Q."/>
            <person name="Geng X."/>
            <person name="Bao W."/>
            <person name="He P."/>
            <person name="Cai J."/>
        </authorList>
    </citation>
    <scope>NUCLEOTIDE SEQUENCE [LARGE SCALE GENOMIC DNA]</scope>
    <source>
        <strain evidence="6">Xu316</strain>
    </source>
</reference>
<dbReference type="Gene3D" id="2.40.160.210">
    <property type="entry name" value="Acyl-CoA thioesterase, double hotdog domain"/>
    <property type="match status" value="1"/>
</dbReference>
<dbReference type="EMBL" id="AOGT01000103">
    <property type="protein sequence ID" value="EMG50843.1"/>
    <property type="molecule type" value="Genomic_DNA"/>
</dbReference>
<dbReference type="OrthoDB" id="68328at2759"/>
<dbReference type="GO" id="GO:0006637">
    <property type="term" value="P:acyl-CoA metabolic process"/>
    <property type="evidence" value="ECO:0007669"/>
    <property type="project" value="InterPro"/>
</dbReference>
<evidence type="ECO:0000256" key="1">
    <source>
        <dbReference type="ARBA" id="ARBA00006538"/>
    </source>
</evidence>
<dbReference type="FunFam" id="2.40.160.210:FF:000004">
    <property type="entry name" value="Acyl-CoA thioesterase 2"/>
    <property type="match status" value="1"/>
</dbReference>
<evidence type="ECO:0000256" key="2">
    <source>
        <dbReference type="ARBA" id="ARBA00022801"/>
    </source>
</evidence>
<dbReference type="Pfam" id="PF20789">
    <property type="entry name" value="4HBT_3C"/>
    <property type="match status" value="1"/>
</dbReference>
<dbReference type="PANTHER" id="PTHR11066">
    <property type="entry name" value="ACYL-COA THIOESTERASE"/>
    <property type="match status" value="1"/>
</dbReference>
<dbReference type="HOGENOM" id="CLU_032690_2_1_1"/>
<dbReference type="GO" id="GO:0005782">
    <property type="term" value="C:peroxisomal matrix"/>
    <property type="evidence" value="ECO:0007669"/>
    <property type="project" value="UniProtKB-SubCell"/>
</dbReference>
<dbReference type="AlphaFoldDB" id="M3JF33"/>
<proteinExistence type="inferred from homology"/>
<sequence>MIPSITEPSNYPVGEPVDLEAQFGVDKVGPNLYRGRRPIAKPDKRSRGSFGGDLAGQALLVAIKSTPEEFRPHSFHSYFVKAVTDETPLDWKVEETSNGRNYANRSLQAFQNGELVYTASVSLTKKNSAQKTHEETGEKPFEFQTPQHHWFDKHKIEDLPVADPNGNLLLYHKFFPEVAQLESTKEEDNISASERKLSWYFKWGIDNEGGHHQPLVNLNSDFQYVGLAALTDSVYLARLLRILRIEDVDHAQFVHYFSVSLDHSIYFHDVDFDVTKWMGFTFQVTRYSNNRALCKGEVYNDKGVHVASIIQEGLIQLNGLEAGAKL</sequence>
<dbReference type="InterPro" id="IPR003703">
    <property type="entry name" value="Acyl_CoA_thio"/>
</dbReference>
<dbReference type="CDD" id="cd03445">
    <property type="entry name" value="Thioesterase_II_repeat2"/>
    <property type="match status" value="1"/>
</dbReference>